<organism evidence="2 3">
    <name type="scientific">Labedaea rhizosphaerae</name>
    <dbReference type="NCBI Taxonomy" id="598644"/>
    <lineage>
        <taxon>Bacteria</taxon>
        <taxon>Bacillati</taxon>
        <taxon>Actinomycetota</taxon>
        <taxon>Actinomycetes</taxon>
        <taxon>Pseudonocardiales</taxon>
        <taxon>Pseudonocardiaceae</taxon>
        <taxon>Labedaea</taxon>
    </lineage>
</organism>
<dbReference type="OrthoDB" id="1453741at2"/>
<keyword evidence="1" id="KW-1133">Transmembrane helix</keyword>
<evidence type="ECO:0000256" key="1">
    <source>
        <dbReference type="SAM" id="Phobius"/>
    </source>
</evidence>
<evidence type="ECO:0000313" key="3">
    <source>
        <dbReference type="Proteomes" id="UP000295444"/>
    </source>
</evidence>
<evidence type="ECO:0000313" key="2">
    <source>
        <dbReference type="EMBL" id="TDQ05463.1"/>
    </source>
</evidence>
<name>A0A4R6SQB2_LABRH</name>
<feature type="transmembrane region" description="Helical" evidence="1">
    <location>
        <begin position="124"/>
        <end position="142"/>
    </location>
</feature>
<reference evidence="2 3" key="1">
    <citation type="submission" date="2019-03" db="EMBL/GenBank/DDBJ databases">
        <title>Genomic Encyclopedia of Type Strains, Phase IV (KMG-IV): sequencing the most valuable type-strain genomes for metagenomic binning, comparative biology and taxonomic classification.</title>
        <authorList>
            <person name="Goeker M."/>
        </authorList>
    </citation>
    <scope>NUCLEOTIDE SEQUENCE [LARGE SCALE GENOMIC DNA]</scope>
    <source>
        <strain evidence="2 3">DSM 45361</strain>
    </source>
</reference>
<gene>
    <name evidence="2" type="ORF">EV186_1011434</name>
</gene>
<proteinExistence type="predicted"/>
<dbReference type="AlphaFoldDB" id="A0A4R6SQB2"/>
<evidence type="ECO:0008006" key="4">
    <source>
        <dbReference type="Google" id="ProtNLM"/>
    </source>
</evidence>
<feature type="transmembrane region" description="Helical" evidence="1">
    <location>
        <begin position="76"/>
        <end position="97"/>
    </location>
</feature>
<protein>
    <recommendedName>
        <fullName evidence="4">DUF1772 domain-containing protein</fullName>
    </recommendedName>
</protein>
<keyword evidence="3" id="KW-1185">Reference proteome</keyword>
<accession>A0A4R6SQB2</accession>
<sequence>MRRGLWFAAVLLTALTMGLEFAHALEWPAKQGYSGQLWVRLQESLYTWFGTLGAVVYVLAVIVGVVLAFRVRRAPTWWAAGLQVAALASFLAVIYPVNQRLPISSSDQVTVPVDWTSLRVRWELGHTVGFVLFLTAFVLLLTTTPEKDSDKQLEAPHLRSPN</sequence>
<keyword evidence="1" id="KW-0472">Membrane</keyword>
<comment type="caution">
    <text evidence="2">The sequence shown here is derived from an EMBL/GenBank/DDBJ whole genome shotgun (WGS) entry which is preliminary data.</text>
</comment>
<dbReference type="EMBL" id="SNXZ01000001">
    <property type="protein sequence ID" value="TDQ05463.1"/>
    <property type="molecule type" value="Genomic_DNA"/>
</dbReference>
<keyword evidence="1" id="KW-0812">Transmembrane</keyword>
<feature type="transmembrane region" description="Helical" evidence="1">
    <location>
        <begin position="48"/>
        <end position="69"/>
    </location>
</feature>
<dbReference type="Proteomes" id="UP000295444">
    <property type="component" value="Unassembled WGS sequence"/>
</dbReference>
<dbReference type="RefSeq" id="WP_133848210.1">
    <property type="nucleotide sequence ID" value="NZ_SNXZ01000001.1"/>
</dbReference>